<sequence length="67" mass="8038">MQTHRVPYLKMCLVIASVLMFLWVIIAERKNRDCSKNLSDVEVDSLNHNKKKRRQEKIKINRASRQR</sequence>
<evidence type="ECO:0000256" key="2">
    <source>
        <dbReference type="SAM" id="Phobius"/>
    </source>
</evidence>
<dbReference type="GO" id="GO:0016757">
    <property type="term" value="F:glycosyltransferase activity"/>
    <property type="evidence" value="ECO:0007669"/>
    <property type="project" value="UniProtKB-KW"/>
</dbReference>
<reference evidence="3" key="1">
    <citation type="submission" date="2012-12" db="EMBL/GenBank/DDBJ databases">
        <title>Identification and characterization of a phenylalanine ammonia-lyase gene family in Isatis indigotica Fort.</title>
        <authorList>
            <person name="Liu Q."/>
            <person name="Chen J."/>
            <person name="Zhou X."/>
            <person name="Di P."/>
            <person name="Xiao Y."/>
            <person name="Xuan H."/>
            <person name="Zhang L."/>
            <person name="Chen W."/>
        </authorList>
    </citation>
    <scope>NUCLEOTIDE SEQUENCE</scope>
    <source>
        <tissue evidence="3">Salivary gland</tissue>
    </source>
</reference>
<dbReference type="EMBL" id="GADI01006793">
    <property type="protein sequence ID" value="JAA67015.1"/>
    <property type="molecule type" value="mRNA"/>
</dbReference>
<organism evidence="3">
    <name type="scientific">Ixodes ricinus</name>
    <name type="common">Common tick</name>
    <name type="synonym">Acarus ricinus</name>
    <dbReference type="NCBI Taxonomy" id="34613"/>
    <lineage>
        <taxon>Eukaryota</taxon>
        <taxon>Metazoa</taxon>
        <taxon>Ecdysozoa</taxon>
        <taxon>Arthropoda</taxon>
        <taxon>Chelicerata</taxon>
        <taxon>Arachnida</taxon>
        <taxon>Acari</taxon>
        <taxon>Parasitiformes</taxon>
        <taxon>Ixodida</taxon>
        <taxon>Ixodoidea</taxon>
        <taxon>Ixodidae</taxon>
        <taxon>Ixodinae</taxon>
        <taxon>Ixodes</taxon>
    </lineage>
</organism>
<accession>A0A0K8R784</accession>
<keyword evidence="2" id="KW-1133">Transmembrane helix</keyword>
<keyword evidence="2" id="KW-0472">Membrane</keyword>
<evidence type="ECO:0000256" key="1">
    <source>
        <dbReference type="SAM" id="MobiDB-lite"/>
    </source>
</evidence>
<dbReference type="AlphaFoldDB" id="A0A0K8R784"/>
<proteinExistence type="evidence at transcript level"/>
<keyword evidence="2" id="KW-0812">Transmembrane</keyword>
<keyword evidence="3" id="KW-0808">Transferase</keyword>
<feature type="compositionally biased region" description="Basic residues" evidence="1">
    <location>
        <begin position="48"/>
        <end position="67"/>
    </location>
</feature>
<keyword evidence="3" id="KW-0328">Glycosyltransferase</keyword>
<feature type="region of interest" description="Disordered" evidence="1">
    <location>
        <begin position="45"/>
        <end position="67"/>
    </location>
</feature>
<feature type="transmembrane region" description="Helical" evidence="2">
    <location>
        <begin position="6"/>
        <end position="26"/>
    </location>
</feature>
<evidence type="ECO:0000313" key="3">
    <source>
        <dbReference type="EMBL" id="JAA67015.1"/>
    </source>
</evidence>
<name>A0A0K8R784_IXORI</name>
<protein>
    <submittedName>
        <fullName evidence="3">Putative galactosyltransferase</fullName>
    </submittedName>
</protein>